<dbReference type="PANTHER" id="PTHR12526">
    <property type="entry name" value="GLYCOSYLTRANSFERASE"/>
    <property type="match status" value="1"/>
</dbReference>
<evidence type="ECO:0000259" key="1">
    <source>
        <dbReference type="Pfam" id="PF00534"/>
    </source>
</evidence>
<dbReference type="OrthoDB" id="9787617at2"/>
<dbReference type="GO" id="GO:0016757">
    <property type="term" value="F:glycosyltransferase activity"/>
    <property type="evidence" value="ECO:0007669"/>
    <property type="project" value="InterPro"/>
</dbReference>
<sequence>MIRVLFFIHDLSGGGAEKVLVNLVNNIDKTRFKVTLLTMFDSGINKQYLGSDVEYRYVFKRLFRGNQHIQKLFSPEFLYNRMVGNGYDIVISFMQGATTRIISGNKDSNVKKLNWIHNEMTKERLAKSYRSYKEFVDCNKKYDATVFVANTAKVIFERETQLKKNNIVKYNTVETDEILRKSLEEINDIEFDKNRINLITIGNLTEQKGYDRLLRIVKKLKDDSYRFHLYILGDGHLRDKFNDYINQHNLDVVVTLLGYKNNPYKYLRNTDLFVCSSYHEGYSTVVTEALIVGTPVITTLCSGMEEMLGSNNEYGIIVENSEDALYEELVKLINNEELIKYYKNRANERSKYFNTKKTVEEIEKLFIDLYEGQPIFDEVADNE</sequence>
<protein>
    <submittedName>
        <fullName evidence="2">Glycosyl transferase</fullName>
    </submittedName>
</protein>
<dbReference type="CDD" id="cd03811">
    <property type="entry name" value="GT4_GT28_WabH-like"/>
    <property type="match status" value="1"/>
</dbReference>
<dbReference type="AlphaFoldDB" id="A0A1L3MM80"/>
<gene>
    <name evidence="2" type="ORF">A9C19_01085</name>
</gene>
<dbReference type="PANTHER" id="PTHR12526:SF630">
    <property type="entry name" value="GLYCOSYLTRANSFERASE"/>
    <property type="match status" value="1"/>
</dbReference>
<evidence type="ECO:0000313" key="3">
    <source>
        <dbReference type="Proteomes" id="UP000181936"/>
    </source>
</evidence>
<dbReference type="Pfam" id="PF00534">
    <property type="entry name" value="Glycos_transf_1"/>
    <property type="match status" value="1"/>
</dbReference>
<keyword evidence="3" id="KW-1185">Reference proteome</keyword>
<dbReference type="InterPro" id="IPR001296">
    <property type="entry name" value="Glyco_trans_1"/>
</dbReference>
<evidence type="ECO:0000313" key="2">
    <source>
        <dbReference type="EMBL" id="APH03460.1"/>
    </source>
</evidence>
<dbReference type="STRING" id="1547283.A9C19_01085"/>
<dbReference type="Gene3D" id="3.40.50.2000">
    <property type="entry name" value="Glycogen Phosphorylase B"/>
    <property type="match status" value="2"/>
</dbReference>
<reference evidence="2 3" key="1">
    <citation type="journal article" date="2016" name="Sci. Rep.">
        <title>Complete genome sequence and transcriptomic analysis of a novel marine strain Bacillus weihaiensis reveals the mechanism of brown algae degradation.</title>
        <authorList>
            <person name="Zhu Y."/>
            <person name="Chen P."/>
            <person name="Bao Y."/>
            <person name="Men Y."/>
            <person name="Zeng Y."/>
            <person name="Yang J."/>
            <person name="Sun J."/>
            <person name="Sun Y."/>
        </authorList>
    </citation>
    <scope>NUCLEOTIDE SEQUENCE [LARGE SCALE GENOMIC DNA]</scope>
    <source>
        <strain evidence="2 3">Alg07</strain>
    </source>
</reference>
<name>A0A1L3MM80_9BACI</name>
<dbReference type="Proteomes" id="UP000181936">
    <property type="component" value="Chromosome"/>
</dbReference>
<dbReference type="SUPFAM" id="SSF53756">
    <property type="entry name" value="UDP-Glycosyltransferase/glycogen phosphorylase"/>
    <property type="match status" value="1"/>
</dbReference>
<organism evidence="2 3">
    <name type="scientific">Bacillus weihaiensis</name>
    <dbReference type="NCBI Taxonomy" id="1547283"/>
    <lineage>
        <taxon>Bacteria</taxon>
        <taxon>Bacillati</taxon>
        <taxon>Bacillota</taxon>
        <taxon>Bacilli</taxon>
        <taxon>Bacillales</taxon>
        <taxon>Bacillaceae</taxon>
        <taxon>Bacillus</taxon>
    </lineage>
</organism>
<dbReference type="RefSeq" id="WP_072578248.1">
    <property type="nucleotide sequence ID" value="NZ_CP016020.1"/>
</dbReference>
<proteinExistence type="predicted"/>
<accession>A0A1L3MM80</accession>
<dbReference type="EMBL" id="CP016020">
    <property type="protein sequence ID" value="APH03460.1"/>
    <property type="molecule type" value="Genomic_DNA"/>
</dbReference>
<feature type="domain" description="Glycosyl transferase family 1" evidence="1">
    <location>
        <begin position="185"/>
        <end position="348"/>
    </location>
</feature>
<keyword evidence="2" id="KW-0808">Transferase</keyword>
<dbReference type="KEGG" id="bwh:A9C19_01085"/>